<evidence type="ECO:0000313" key="10">
    <source>
        <dbReference type="EMBL" id="OGY22237.1"/>
    </source>
</evidence>
<feature type="domain" description="Type II secretion system protein GspF" evidence="9">
    <location>
        <begin position="48"/>
        <end position="171"/>
    </location>
</feature>
<dbReference type="GO" id="GO:0005886">
    <property type="term" value="C:plasma membrane"/>
    <property type="evidence" value="ECO:0007669"/>
    <property type="project" value="UniProtKB-SubCell"/>
</dbReference>
<evidence type="ECO:0000256" key="8">
    <source>
        <dbReference type="SAM" id="Phobius"/>
    </source>
</evidence>
<name>A0A1G1W4D1_9BACT</name>
<comment type="caution">
    <text evidence="10">The sequence shown here is derived from an EMBL/GenBank/DDBJ whole genome shotgun (WGS) entry which is preliminary data.</text>
</comment>
<sequence length="381" mass="41008">MIEAASQRAAATILHERGFTVIRIQAKGEGLALLSIFGGIGIGALSQFTRQLATMITSGLPLTDSLVVLQKQTENEKLRKVVSQITEDIQGGGSFSSALAKHEAVFSLAYISVVRAGEASGTLDKVLLKLADTLERDREFEGKIKGAMVYPIIIVSAMLLVGAIILIFVIPKLSEVYKGLNLTLPLPTLILIAISDFLVHFWWLVIILGFGGFVALRRYRKTPEGALAIDRFLLKIPVMGKLNRDSSLTTLTRTLGSLVGAGVPILEALKIAGETATNATHRQAVSKAASTVEKGGTLSKALGADDSFPPIIPQMVSVGEETGKMDEVLDKVSHFFEQEVEQEVRTLTTALEPIIMVVLGIMVALLMISIILPIYSITQAF</sequence>
<evidence type="ECO:0000256" key="7">
    <source>
        <dbReference type="ARBA" id="ARBA00023136"/>
    </source>
</evidence>
<dbReference type="Gene3D" id="1.20.81.30">
    <property type="entry name" value="Type II secretion system (T2SS), domain F"/>
    <property type="match status" value="2"/>
</dbReference>
<keyword evidence="3" id="KW-1003">Cell membrane</keyword>
<dbReference type="Proteomes" id="UP000176299">
    <property type="component" value="Unassembled WGS sequence"/>
</dbReference>
<dbReference type="PRINTS" id="PR00812">
    <property type="entry name" value="BCTERIALGSPF"/>
</dbReference>
<evidence type="ECO:0000259" key="9">
    <source>
        <dbReference type="Pfam" id="PF00482"/>
    </source>
</evidence>
<dbReference type="Pfam" id="PF00482">
    <property type="entry name" value="T2SSF"/>
    <property type="match status" value="2"/>
</dbReference>
<dbReference type="InterPro" id="IPR018076">
    <property type="entry name" value="T2SS_GspF_dom"/>
</dbReference>
<dbReference type="PANTHER" id="PTHR30012:SF0">
    <property type="entry name" value="TYPE II SECRETION SYSTEM PROTEIN F-RELATED"/>
    <property type="match status" value="1"/>
</dbReference>
<reference evidence="10 11" key="1">
    <citation type="journal article" date="2016" name="Nat. Commun.">
        <title>Thousands of microbial genomes shed light on interconnected biogeochemical processes in an aquifer system.</title>
        <authorList>
            <person name="Anantharaman K."/>
            <person name="Brown C.T."/>
            <person name="Hug L.A."/>
            <person name="Sharon I."/>
            <person name="Castelle C.J."/>
            <person name="Probst A.J."/>
            <person name="Thomas B.C."/>
            <person name="Singh A."/>
            <person name="Wilkins M.J."/>
            <person name="Karaoz U."/>
            <person name="Brodie E.L."/>
            <person name="Williams K.H."/>
            <person name="Hubbard S.S."/>
            <person name="Banfield J.F."/>
        </authorList>
    </citation>
    <scope>NUCLEOTIDE SEQUENCE [LARGE SCALE GENOMIC DNA]</scope>
</reference>
<evidence type="ECO:0000256" key="3">
    <source>
        <dbReference type="ARBA" id="ARBA00022475"/>
    </source>
</evidence>
<accession>A0A1G1W4D1</accession>
<dbReference type="AlphaFoldDB" id="A0A1G1W4D1"/>
<dbReference type="STRING" id="1802591.A2113_03090"/>
<dbReference type="PANTHER" id="PTHR30012">
    <property type="entry name" value="GENERAL SECRETION PATHWAY PROTEIN"/>
    <property type="match status" value="1"/>
</dbReference>
<feature type="transmembrane region" description="Helical" evidence="8">
    <location>
        <begin position="148"/>
        <end position="170"/>
    </location>
</feature>
<feature type="transmembrane region" description="Helical" evidence="8">
    <location>
        <begin position="354"/>
        <end position="375"/>
    </location>
</feature>
<keyword evidence="7 8" id="KW-0472">Membrane</keyword>
<dbReference type="EMBL" id="MHCN01000007">
    <property type="protein sequence ID" value="OGY22237.1"/>
    <property type="molecule type" value="Genomic_DNA"/>
</dbReference>
<feature type="transmembrane region" description="Helical" evidence="8">
    <location>
        <begin position="190"/>
        <end position="216"/>
    </location>
</feature>
<evidence type="ECO:0000256" key="2">
    <source>
        <dbReference type="ARBA" id="ARBA00005745"/>
    </source>
</evidence>
<evidence type="ECO:0000256" key="1">
    <source>
        <dbReference type="ARBA" id="ARBA00004429"/>
    </source>
</evidence>
<dbReference type="InterPro" id="IPR003004">
    <property type="entry name" value="GspF/PilC"/>
</dbReference>
<proteinExistence type="inferred from homology"/>
<comment type="subcellular location">
    <subcellularLocation>
        <location evidence="1">Cell inner membrane</location>
        <topology evidence="1">Multi-pass membrane protein</topology>
    </subcellularLocation>
</comment>
<dbReference type="InterPro" id="IPR042094">
    <property type="entry name" value="T2SS_GspF_sf"/>
</dbReference>
<evidence type="ECO:0000256" key="5">
    <source>
        <dbReference type="ARBA" id="ARBA00022692"/>
    </source>
</evidence>
<evidence type="ECO:0000313" key="11">
    <source>
        <dbReference type="Proteomes" id="UP000176299"/>
    </source>
</evidence>
<comment type="similarity">
    <text evidence="2">Belongs to the GSP F family.</text>
</comment>
<keyword evidence="5 8" id="KW-0812">Transmembrane</keyword>
<feature type="domain" description="Type II secretion system protein GspF" evidence="9">
    <location>
        <begin position="252"/>
        <end position="373"/>
    </location>
</feature>
<evidence type="ECO:0000256" key="4">
    <source>
        <dbReference type="ARBA" id="ARBA00022519"/>
    </source>
</evidence>
<organism evidence="10 11">
    <name type="scientific">Candidatus Woykebacteria bacterium GWA1_44_8</name>
    <dbReference type="NCBI Taxonomy" id="1802591"/>
    <lineage>
        <taxon>Bacteria</taxon>
        <taxon>Candidatus Woykeibacteriota</taxon>
    </lineage>
</organism>
<gene>
    <name evidence="10" type="ORF">A2113_03090</name>
</gene>
<protein>
    <recommendedName>
        <fullName evidence="9">Type II secretion system protein GspF domain-containing protein</fullName>
    </recommendedName>
</protein>
<keyword evidence="6 8" id="KW-1133">Transmembrane helix</keyword>
<dbReference type="FunFam" id="1.20.81.30:FF:000001">
    <property type="entry name" value="Type II secretion system protein F"/>
    <property type="match status" value="2"/>
</dbReference>
<keyword evidence="4" id="KW-0997">Cell inner membrane</keyword>
<evidence type="ECO:0000256" key="6">
    <source>
        <dbReference type="ARBA" id="ARBA00022989"/>
    </source>
</evidence>